<reference evidence="3" key="1">
    <citation type="journal article" date="2019" name="Int. J. Syst. Evol. Microbiol.">
        <title>The Global Catalogue of Microorganisms (GCM) 10K type strain sequencing project: providing services to taxonomists for standard genome sequencing and annotation.</title>
        <authorList>
            <consortium name="The Broad Institute Genomics Platform"/>
            <consortium name="The Broad Institute Genome Sequencing Center for Infectious Disease"/>
            <person name="Wu L."/>
            <person name="Ma J."/>
        </authorList>
    </citation>
    <scope>NUCLEOTIDE SEQUENCE [LARGE SCALE GENOMIC DNA]</scope>
    <source>
        <strain evidence="3">KCTC 42195</strain>
    </source>
</reference>
<keyword evidence="1" id="KW-0812">Transmembrane</keyword>
<dbReference type="Proteomes" id="UP001595636">
    <property type="component" value="Unassembled WGS sequence"/>
</dbReference>
<dbReference type="EMBL" id="JBHRYH010000021">
    <property type="protein sequence ID" value="MFC3626536.1"/>
    <property type="molecule type" value="Genomic_DNA"/>
</dbReference>
<comment type="caution">
    <text evidence="2">The sequence shown here is derived from an EMBL/GenBank/DDBJ whole genome shotgun (WGS) entry which is preliminary data.</text>
</comment>
<sequence>MSGWRQRWPQQGLLLALLLFWLLLVLLGGSWLLAYERASMQGTLDEDARQIAVQMRDRLGRLQQAAQQLLLDISRLQQMEAGTDPGHYMNKLRADFPLLQRVALLRRDVRNHGLPLSVAFPALAADGAALPPDLAEYPAVAALLPQLAIGQAVVLPWQEHGSTATHLLLLPGTDGSVLALWLPPSGMLPTLPATSLRLGWQAEGYLTRTPTQLYAHTEIRSGPFLLQLELTRRIGWAEMHSPRLWLLLSCLLLALLVSIFSYQRFGMLRQQRQQLLQAQAAWLTRQSASANAIRH</sequence>
<name>A0ABV7TUU4_9NEIS</name>
<dbReference type="RefSeq" id="WP_390279293.1">
    <property type="nucleotide sequence ID" value="NZ_JBHRYH010000021.1"/>
</dbReference>
<accession>A0ABV7TUU4</accession>
<organism evidence="2 3">
    <name type="scientific">Vogesella amnigena</name>
    <dbReference type="NCBI Taxonomy" id="1507449"/>
    <lineage>
        <taxon>Bacteria</taxon>
        <taxon>Pseudomonadati</taxon>
        <taxon>Pseudomonadota</taxon>
        <taxon>Betaproteobacteria</taxon>
        <taxon>Neisseriales</taxon>
        <taxon>Chromobacteriaceae</taxon>
        <taxon>Vogesella</taxon>
    </lineage>
</organism>
<evidence type="ECO:0000256" key="1">
    <source>
        <dbReference type="SAM" id="Phobius"/>
    </source>
</evidence>
<protein>
    <submittedName>
        <fullName evidence="2">Uncharacterized protein</fullName>
    </submittedName>
</protein>
<feature type="transmembrane region" description="Helical" evidence="1">
    <location>
        <begin position="244"/>
        <end position="262"/>
    </location>
</feature>
<proteinExistence type="predicted"/>
<keyword evidence="3" id="KW-1185">Reference proteome</keyword>
<evidence type="ECO:0000313" key="2">
    <source>
        <dbReference type="EMBL" id="MFC3626536.1"/>
    </source>
</evidence>
<keyword evidence="1" id="KW-1133">Transmembrane helix</keyword>
<evidence type="ECO:0000313" key="3">
    <source>
        <dbReference type="Proteomes" id="UP001595636"/>
    </source>
</evidence>
<gene>
    <name evidence="2" type="ORF">ACFOKJ_10435</name>
</gene>
<keyword evidence="1" id="KW-0472">Membrane</keyword>